<dbReference type="EMBL" id="QGMH01000330">
    <property type="protein sequence ID" value="TVY22164.1"/>
    <property type="molecule type" value="Genomic_DNA"/>
</dbReference>
<protein>
    <submittedName>
        <fullName evidence="2">Uncharacterized protein</fullName>
    </submittedName>
</protein>
<evidence type="ECO:0000256" key="1">
    <source>
        <dbReference type="SAM" id="Phobius"/>
    </source>
</evidence>
<name>A0A8H8TTV0_9HELO</name>
<evidence type="ECO:0000313" key="2">
    <source>
        <dbReference type="EMBL" id="TVY22164.1"/>
    </source>
</evidence>
<keyword evidence="1" id="KW-0812">Transmembrane</keyword>
<gene>
    <name evidence="2" type="ORF">LHYA1_G009225</name>
</gene>
<dbReference type="Proteomes" id="UP000431533">
    <property type="component" value="Unassembled WGS sequence"/>
</dbReference>
<dbReference type="GeneID" id="41989423"/>
<keyword evidence="3" id="KW-1185">Reference proteome</keyword>
<dbReference type="RefSeq" id="XP_031000952.1">
    <property type="nucleotide sequence ID" value="XM_031154129.1"/>
</dbReference>
<keyword evidence="1" id="KW-0472">Membrane</keyword>
<keyword evidence="1" id="KW-1133">Transmembrane helix</keyword>
<dbReference type="AlphaFoldDB" id="A0A8H8TTV0"/>
<evidence type="ECO:0000313" key="3">
    <source>
        <dbReference type="Proteomes" id="UP000431533"/>
    </source>
</evidence>
<reference evidence="2 3" key="1">
    <citation type="submission" date="2018-05" db="EMBL/GenBank/DDBJ databases">
        <title>Genome sequencing and assembly of the regulated plant pathogen Lachnellula willkommii and related sister species for the development of diagnostic species identification markers.</title>
        <authorList>
            <person name="Giroux E."/>
            <person name="Bilodeau G."/>
        </authorList>
    </citation>
    <scope>NUCLEOTIDE SEQUENCE [LARGE SCALE GENOMIC DNA]</scope>
    <source>
        <strain evidence="2 3">CBS 185.66</strain>
    </source>
</reference>
<feature type="transmembrane region" description="Helical" evidence="1">
    <location>
        <begin position="23"/>
        <end position="41"/>
    </location>
</feature>
<organism evidence="2 3">
    <name type="scientific">Lachnellula hyalina</name>
    <dbReference type="NCBI Taxonomy" id="1316788"/>
    <lineage>
        <taxon>Eukaryota</taxon>
        <taxon>Fungi</taxon>
        <taxon>Dikarya</taxon>
        <taxon>Ascomycota</taxon>
        <taxon>Pezizomycotina</taxon>
        <taxon>Leotiomycetes</taxon>
        <taxon>Helotiales</taxon>
        <taxon>Lachnaceae</taxon>
        <taxon>Lachnellula</taxon>
    </lineage>
</organism>
<sequence>MLSNIKLIDIYSIIFFFTKVDDLIFYSIIHLISLALANNAFKALSLITSKRVFKYKDCLNRLIYAAGFKETLTSYYFQRGIANIINYNVLYMLTHISLICDPRAPVYISNNVLAALFLDPDITTLK</sequence>
<proteinExistence type="predicted"/>
<accession>A0A8H8TTV0</accession>
<comment type="caution">
    <text evidence="2">The sequence shown here is derived from an EMBL/GenBank/DDBJ whole genome shotgun (WGS) entry which is preliminary data.</text>
</comment>
<dbReference type="OrthoDB" id="4485682at2759"/>